<reference evidence="4 5" key="1">
    <citation type="submission" date="2022-05" db="EMBL/GenBank/DDBJ databases">
        <authorList>
            <consortium name="Genoscope - CEA"/>
            <person name="William W."/>
        </authorList>
    </citation>
    <scope>NUCLEOTIDE SEQUENCE [LARGE SCALE GENOMIC DNA]</scope>
</reference>
<keyword evidence="2" id="KW-1133">Transmembrane helix</keyword>
<proteinExistence type="predicted"/>
<accession>A0AAU9WL12</accession>
<evidence type="ECO:0000256" key="3">
    <source>
        <dbReference type="SAM" id="SignalP"/>
    </source>
</evidence>
<evidence type="ECO:0000313" key="4">
    <source>
        <dbReference type="EMBL" id="CAH3117744.1"/>
    </source>
</evidence>
<evidence type="ECO:0000256" key="1">
    <source>
        <dbReference type="SAM" id="MobiDB-lite"/>
    </source>
</evidence>
<gene>
    <name evidence="4" type="ORF">PMEA_00007628</name>
</gene>
<feature type="chain" id="PRO_5043673001" evidence="3">
    <location>
        <begin position="23"/>
        <end position="292"/>
    </location>
</feature>
<dbReference type="InterPro" id="IPR040311">
    <property type="entry name" value="CCDC3"/>
</dbReference>
<dbReference type="PANTHER" id="PTHR31663">
    <property type="entry name" value="COILED-COIL DOMAIN-CONTAINING PROTEIN 3"/>
    <property type="match status" value="1"/>
</dbReference>
<organism evidence="4 5">
    <name type="scientific">Pocillopora meandrina</name>
    <dbReference type="NCBI Taxonomy" id="46732"/>
    <lineage>
        <taxon>Eukaryota</taxon>
        <taxon>Metazoa</taxon>
        <taxon>Cnidaria</taxon>
        <taxon>Anthozoa</taxon>
        <taxon>Hexacorallia</taxon>
        <taxon>Scleractinia</taxon>
        <taxon>Astrocoeniina</taxon>
        <taxon>Pocilloporidae</taxon>
        <taxon>Pocillopora</taxon>
    </lineage>
</organism>
<evidence type="ECO:0000313" key="5">
    <source>
        <dbReference type="Proteomes" id="UP001159428"/>
    </source>
</evidence>
<keyword evidence="2" id="KW-0472">Membrane</keyword>
<keyword evidence="5" id="KW-1185">Reference proteome</keyword>
<evidence type="ECO:0000256" key="2">
    <source>
        <dbReference type="SAM" id="Phobius"/>
    </source>
</evidence>
<name>A0AAU9WL12_9CNID</name>
<dbReference type="AlphaFoldDB" id="A0AAU9WL12"/>
<keyword evidence="3" id="KW-0732">Signal</keyword>
<dbReference type="PANTHER" id="PTHR31663:SF6">
    <property type="entry name" value="COILED-COIL DOMAIN-CONTAINING PROTEIN 3-LIKE"/>
    <property type="match status" value="1"/>
</dbReference>
<sequence>MKLAQAVILSGILLSFILGALTCSPPKGWFPLNATARVGKADIVIYGTVRASPRRKSKNDPKELYSALFEVHCTLKGGKLPQFINVSGFSGFAGLCTHSTAYLNKTYIAFIRRAVSSKTNTTRFLVDELDNLQEATIPIKKNKRVLKDIMEMVGKNATLPIGASEDTLPGCPNFLPPCHFRKGYNKERLFIRHPRSHKHKKRRRKKCHDVTILSTQMTRTTKKLSSRMSDMSANERTESSLLSTTVKRHVEVRILQRSDFLSNAGVRTQNICWCFVLIFHGLVLVVVKWHQT</sequence>
<keyword evidence="2" id="KW-0812">Transmembrane</keyword>
<comment type="caution">
    <text evidence="4">The sequence shown here is derived from an EMBL/GenBank/DDBJ whole genome shotgun (WGS) entry which is preliminary data.</text>
</comment>
<dbReference type="Proteomes" id="UP001159428">
    <property type="component" value="Unassembled WGS sequence"/>
</dbReference>
<feature type="signal peptide" evidence="3">
    <location>
        <begin position="1"/>
        <end position="22"/>
    </location>
</feature>
<dbReference type="EMBL" id="CALNXJ010000016">
    <property type="protein sequence ID" value="CAH3117744.1"/>
    <property type="molecule type" value="Genomic_DNA"/>
</dbReference>
<feature type="region of interest" description="Disordered" evidence="1">
    <location>
        <begin position="221"/>
        <end position="240"/>
    </location>
</feature>
<protein>
    <submittedName>
        <fullName evidence="4">Uncharacterized protein</fullName>
    </submittedName>
</protein>
<feature type="transmembrane region" description="Helical" evidence="2">
    <location>
        <begin position="268"/>
        <end position="287"/>
    </location>
</feature>